<keyword evidence="1" id="KW-0805">Transcription regulation</keyword>
<keyword evidence="6" id="KW-1185">Reference proteome</keyword>
<evidence type="ECO:0000256" key="1">
    <source>
        <dbReference type="ARBA" id="ARBA00023015"/>
    </source>
</evidence>
<reference evidence="5 6" key="1">
    <citation type="journal article" date="2009" name="J. Bacteriol.">
        <title>The genome of Thermosipho africanus TCF52B: lateral genetic connections to the Firmicutes and Archaea.</title>
        <authorList>
            <person name="Nesboe C.L."/>
            <person name="Bapteste E."/>
            <person name="Curtis B."/>
            <person name="Dahle H."/>
            <person name="Lopez P."/>
            <person name="Macleod D."/>
            <person name="Dlutek M."/>
            <person name="Bowman S."/>
            <person name="Zhaxybayeva O."/>
            <person name="Birkeland N.-K."/>
            <person name="Doolittle W.F."/>
        </authorList>
    </citation>
    <scope>NUCLEOTIDE SEQUENCE [LARGE SCALE GENOMIC DNA]</scope>
    <source>
        <strain evidence="5 6">TCF52B</strain>
    </source>
</reference>
<dbReference type="EMBL" id="CP001185">
    <property type="protein sequence ID" value="ACJ76394.1"/>
    <property type="molecule type" value="Genomic_DNA"/>
</dbReference>
<dbReference type="PROSITE" id="PS50987">
    <property type="entry name" value="HTH_ARSR_2"/>
    <property type="match status" value="1"/>
</dbReference>
<dbReference type="SMART" id="SM00418">
    <property type="entry name" value="HTH_ARSR"/>
    <property type="match status" value="1"/>
</dbReference>
<organism evidence="5 6">
    <name type="scientific">Thermosipho africanus (strain TCF52B)</name>
    <dbReference type="NCBI Taxonomy" id="484019"/>
    <lineage>
        <taxon>Bacteria</taxon>
        <taxon>Thermotogati</taxon>
        <taxon>Thermotogota</taxon>
        <taxon>Thermotogae</taxon>
        <taxon>Thermotogales</taxon>
        <taxon>Fervidobacteriaceae</taxon>
        <taxon>Thermosipho</taxon>
    </lineage>
</organism>
<dbReference type="PRINTS" id="PR00778">
    <property type="entry name" value="HTHARSR"/>
</dbReference>
<dbReference type="Pfam" id="PF01022">
    <property type="entry name" value="HTH_5"/>
    <property type="match status" value="1"/>
</dbReference>
<evidence type="ECO:0000256" key="2">
    <source>
        <dbReference type="ARBA" id="ARBA00023125"/>
    </source>
</evidence>
<dbReference type="PANTHER" id="PTHR33154">
    <property type="entry name" value="TRANSCRIPTIONAL REGULATOR, ARSR FAMILY"/>
    <property type="match status" value="1"/>
</dbReference>
<dbReference type="Proteomes" id="UP000002453">
    <property type="component" value="Chromosome"/>
</dbReference>
<evidence type="ECO:0000313" key="5">
    <source>
        <dbReference type="EMBL" id="ACJ76394.1"/>
    </source>
</evidence>
<dbReference type="RefSeq" id="WP_012580518.1">
    <property type="nucleotide sequence ID" value="NC_011653.1"/>
</dbReference>
<protein>
    <submittedName>
        <fullName evidence="5">Transcriptional regulator HTH-type, ArsR family</fullName>
    </submittedName>
</protein>
<feature type="domain" description="HTH arsR-type" evidence="4">
    <location>
        <begin position="1"/>
        <end position="92"/>
    </location>
</feature>
<dbReference type="OrthoDB" id="9798835at2"/>
<name>B7IEG7_THEAB</name>
<keyword evidence="3" id="KW-0804">Transcription</keyword>
<dbReference type="GO" id="GO:0003677">
    <property type="term" value="F:DNA binding"/>
    <property type="evidence" value="ECO:0007669"/>
    <property type="project" value="UniProtKB-KW"/>
</dbReference>
<dbReference type="GO" id="GO:0003700">
    <property type="term" value="F:DNA-binding transcription factor activity"/>
    <property type="evidence" value="ECO:0007669"/>
    <property type="project" value="InterPro"/>
</dbReference>
<dbReference type="NCBIfam" id="NF033788">
    <property type="entry name" value="HTH_metalloreg"/>
    <property type="match status" value="1"/>
</dbReference>
<dbReference type="CDD" id="cd00090">
    <property type="entry name" value="HTH_ARSR"/>
    <property type="match status" value="1"/>
</dbReference>
<keyword evidence="2" id="KW-0238">DNA-binding</keyword>
<dbReference type="InterPro" id="IPR036388">
    <property type="entry name" value="WH-like_DNA-bd_sf"/>
</dbReference>
<dbReference type="InterPro" id="IPR001845">
    <property type="entry name" value="HTH_ArsR_DNA-bd_dom"/>
</dbReference>
<dbReference type="STRING" id="484019.THA_1973"/>
<dbReference type="eggNOG" id="COG0640">
    <property type="taxonomic scope" value="Bacteria"/>
</dbReference>
<dbReference type="SUPFAM" id="SSF46785">
    <property type="entry name" value="Winged helix' DNA-binding domain"/>
    <property type="match status" value="1"/>
</dbReference>
<dbReference type="InterPro" id="IPR011991">
    <property type="entry name" value="ArsR-like_HTH"/>
</dbReference>
<evidence type="ECO:0000313" key="6">
    <source>
        <dbReference type="Proteomes" id="UP000002453"/>
    </source>
</evidence>
<dbReference type="HOGENOM" id="CLU_097806_3_1_0"/>
<proteinExistence type="predicted"/>
<gene>
    <name evidence="5" type="ordered locus">THA_1973</name>
</gene>
<dbReference type="PANTHER" id="PTHR33154:SF33">
    <property type="entry name" value="TRANSCRIPTIONAL REPRESSOR SDPR"/>
    <property type="match status" value="1"/>
</dbReference>
<dbReference type="KEGG" id="taf:THA_1973"/>
<dbReference type="InterPro" id="IPR051081">
    <property type="entry name" value="HTH_MetalResp_TranReg"/>
</dbReference>
<dbReference type="Gene3D" id="1.10.10.10">
    <property type="entry name" value="Winged helix-like DNA-binding domain superfamily/Winged helix DNA-binding domain"/>
    <property type="match status" value="1"/>
</dbReference>
<dbReference type="InterPro" id="IPR036390">
    <property type="entry name" value="WH_DNA-bd_sf"/>
</dbReference>
<evidence type="ECO:0000259" key="4">
    <source>
        <dbReference type="PROSITE" id="PS50987"/>
    </source>
</evidence>
<evidence type="ECO:0000256" key="3">
    <source>
        <dbReference type="ARBA" id="ARBA00023163"/>
    </source>
</evidence>
<dbReference type="AlphaFoldDB" id="B7IEG7"/>
<sequence>MIEVIEIIKLFSNETRARILFLISNTEVCNCDIENVLNITQSNVSKHLKQAEFLNLINKRKNSYWTYYSLNQEMLKRYSFINEILKELAKIEPFKNDLKKMNEYLKNPGRCERR</sequence>
<accession>B7IEG7</accession>